<keyword evidence="2" id="KW-1185">Reference proteome</keyword>
<comment type="caution">
    <text evidence="1">The sequence shown here is derived from an EMBL/GenBank/DDBJ whole genome shotgun (WGS) entry which is preliminary data.</text>
</comment>
<reference evidence="1 2" key="1">
    <citation type="submission" date="2021-06" db="EMBL/GenBank/DDBJ databases">
        <title>Caerostris extrusa draft genome.</title>
        <authorList>
            <person name="Kono N."/>
            <person name="Arakawa K."/>
        </authorList>
    </citation>
    <scope>NUCLEOTIDE SEQUENCE [LARGE SCALE GENOMIC DNA]</scope>
</reference>
<organism evidence="1 2">
    <name type="scientific">Caerostris extrusa</name>
    <name type="common">Bark spider</name>
    <name type="synonym">Caerostris bankana</name>
    <dbReference type="NCBI Taxonomy" id="172846"/>
    <lineage>
        <taxon>Eukaryota</taxon>
        <taxon>Metazoa</taxon>
        <taxon>Ecdysozoa</taxon>
        <taxon>Arthropoda</taxon>
        <taxon>Chelicerata</taxon>
        <taxon>Arachnida</taxon>
        <taxon>Araneae</taxon>
        <taxon>Araneomorphae</taxon>
        <taxon>Entelegynae</taxon>
        <taxon>Araneoidea</taxon>
        <taxon>Araneidae</taxon>
        <taxon>Caerostris</taxon>
    </lineage>
</organism>
<gene>
    <name evidence="1" type="ORF">CEXT_539001</name>
</gene>
<protein>
    <submittedName>
        <fullName evidence="1">Uncharacterized protein</fullName>
    </submittedName>
</protein>
<evidence type="ECO:0000313" key="2">
    <source>
        <dbReference type="Proteomes" id="UP001054945"/>
    </source>
</evidence>
<sequence length="91" mass="10834">MEDWISVAGNNKTIPYLYSSVLVTGRSYQLCLISVRFVQLVKDHVRVLVKVEMLMLFRADVFCDQMLSRVLYRRSRIQFYVRQNLPQTRCK</sequence>
<evidence type="ECO:0000313" key="1">
    <source>
        <dbReference type="EMBL" id="GIZ00423.1"/>
    </source>
</evidence>
<proteinExistence type="predicted"/>
<accession>A0AAV4XZT8</accession>
<name>A0AAV4XZT8_CAEEX</name>
<dbReference type="EMBL" id="BPLR01018540">
    <property type="protein sequence ID" value="GIZ00423.1"/>
    <property type="molecule type" value="Genomic_DNA"/>
</dbReference>
<dbReference type="Proteomes" id="UP001054945">
    <property type="component" value="Unassembled WGS sequence"/>
</dbReference>
<dbReference type="AlphaFoldDB" id="A0AAV4XZT8"/>